<reference evidence="2 3" key="1">
    <citation type="submission" date="2018-05" db="EMBL/GenBank/DDBJ databases">
        <title>Complete Genome Sequences of Extremely Thermoacidophilic, Metal-Mobilizing Type-Strain Members of the Archaeal Family Sulfolobaceae: Acidianus brierleyi DSM-1651T, Acidianus sulfidivorans DSM-18786T, Metallosphaera hakonensis DSM-7519T, and Metallosphaera prunae DSM-10039T.</title>
        <authorList>
            <person name="Counts J.A."/>
            <person name="Kelly R.M."/>
        </authorList>
    </citation>
    <scope>NUCLEOTIDE SEQUENCE [LARGE SCALE GENOMIC DNA]</scope>
    <source>
        <strain evidence="2 3">DSM 1651</strain>
    </source>
</reference>
<dbReference type="KEGG" id="abri:DFR85_15585"/>
<dbReference type="GO" id="GO:0003677">
    <property type="term" value="F:DNA binding"/>
    <property type="evidence" value="ECO:0007669"/>
    <property type="project" value="InterPro"/>
</dbReference>
<dbReference type="Gene3D" id="2.10.260.10">
    <property type="match status" value="1"/>
</dbReference>
<dbReference type="SUPFAM" id="SSF89447">
    <property type="entry name" value="AbrB/MazE/MraZ-like"/>
    <property type="match status" value="1"/>
</dbReference>
<feature type="domain" description="SpoVT-AbrB" evidence="1">
    <location>
        <begin position="4"/>
        <end position="46"/>
    </location>
</feature>
<dbReference type="OrthoDB" id="28233at2157"/>
<protein>
    <submittedName>
        <fullName evidence="2">AbrB family transcriptional regulator</fullName>
    </submittedName>
</protein>
<evidence type="ECO:0000313" key="2">
    <source>
        <dbReference type="EMBL" id="AWR96086.1"/>
    </source>
</evidence>
<dbReference type="InterPro" id="IPR037914">
    <property type="entry name" value="SpoVT-AbrB_sf"/>
</dbReference>
<proteinExistence type="predicted"/>
<dbReference type="Proteomes" id="UP000248044">
    <property type="component" value="Chromosome"/>
</dbReference>
<dbReference type="EMBL" id="CP029289">
    <property type="protein sequence ID" value="AWR96086.1"/>
    <property type="molecule type" value="Genomic_DNA"/>
</dbReference>
<dbReference type="AlphaFoldDB" id="A0A2U9IJD4"/>
<keyword evidence="3" id="KW-1185">Reference proteome</keyword>
<dbReference type="InterPro" id="IPR007159">
    <property type="entry name" value="SpoVT-AbrB_dom"/>
</dbReference>
<organism evidence="2 3">
    <name type="scientific">Acidianus brierleyi</name>
    <dbReference type="NCBI Taxonomy" id="41673"/>
    <lineage>
        <taxon>Archaea</taxon>
        <taxon>Thermoproteota</taxon>
        <taxon>Thermoprotei</taxon>
        <taxon>Sulfolobales</taxon>
        <taxon>Sulfolobaceae</taxon>
        <taxon>Acidianus</taxon>
    </lineage>
</organism>
<dbReference type="NCBIfam" id="TIGR01439">
    <property type="entry name" value="lp_hng_hel_AbrB"/>
    <property type="match status" value="1"/>
</dbReference>
<name>A0A2U9IJD4_9CREN</name>
<accession>A0A2U9IJD4</accession>
<dbReference type="Pfam" id="PF04014">
    <property type="entry name" value="MazE_antitoxin"/>
    <property type="match status" value="1"/>
</dbReference>
<dbReference type="SMART" id="SM00966">
    <property type="entry name" value="SpoVT_AbrB"/>
    <property type="match status" value="1"/>
</dbReference>
<gene>
    <name evidence="2" type="ORF">DFR85_15585</name>
</gene>
<evidence type="ECO:0000259" key="1">
    <source>
        <dbReference type="PROSITE" id="PS51740"/>
    </source>
</evidence>
<evidence type="ECO:0000313" key="3">
    <source>
        <dbReference type="Proteomes" id="UP000248044"/>
    </source>
</evidence>
<dbReference type="PROSITE" id="PS51740">
    <property type="entry name" value="SPOVT_ABRB"/>
    <property type="match status" value="1"/>
</dbReference>
<sequence length="80" mass="9371">MKRELIITMDERGRVTIPKEIREKIKTKKLRLKIEGDKIILEPVNPDIEKYYGIFKNNVGNVDIDEVLEKSLTEVLKNDC</sequence>